<protein>
    <submittedName>
        <fullName evidence="3">Sorbosone dehydrogenase</fullName>
    </submittedName>
</protein>
<feature type="signal peptide" evidence="1">
    <location>
        <begin position="1"/>
        <end position="24"/>
    </location>
</feature>
<name>A0A2T7BDB3_9BACT</name>
<dbReference type="EMBL" id="QCYK01000003">
    <property type="protein sequence ID" value="PUZ23076.1"/>
    <property type="molecule type" value="Genomic_DNA"/>
</dbReference>
<dbReference type="Proteomes" id="UP000244450">
    <property type="component" value="Unassembled WGS sequence"/>
</dbReference>
<reference evidence="3 4" key="1">
    <citation type="submission" date="2018-04" db="EMBL/GenBank/DDBJ databases">
        <title>Chitinophaga fuyangensis sp. nov., isolated from soil in a chemical factory.</title>
        <authorList>
            <person name="Chen K."/>
        </authorList>
    </citation>
    <scope>NUCLEOTIDE SEQUENCE [LARGE SCALE GENOMIC DNA]</scope>
    <source>
        <strain evidence="3 4">LY-1</strain>
    </source>
</reference>
<dbReference type="PANTHER" id="PTHR19328:SF53">
    <property type="entry name" value="MEMBRANE PROTEIN"/>
    <property type="match status" value="1"/>
</dbReference>
<evidence type="ECO:0000256" key="1">
    <source>
        <dbReference type="SAM" id="SignalP"/>
    </source>
</evidence>
<dbReference type="SUPFAM" id="SSF50952">
    <property type="entry name" value="Soluble quinoprotein glucose dehydrogenase"/>
    <property type="match status" value="1"/>
</dbReference>
<dbReference type="Gene3D" id="2.120.10.30">
    <property type="entry name" value="TolB, C-terminal domain"/>
    <property type="match status" value="1"/>
</dbReference>
<accession>A0A2T7BDB3</accession>
<dbReference type="PANTHER" id="PTHR19328">
    <property type="entry name" value="HEDGEHOG-INTERACTING PROTEIN"/>
    <property type="match status" value="1"/>
</dbReference>
<comment type="caution">
    <text evidence="3">The sequence shown here is derived from an EMBL/GenBank/DDBJ whole genome shotgun (WGS) entry which is preliminary data.</text>
</comment>
<keyword evidence="1" id="KW-0732">Signal</keyword>
<organism evidence="3 4">
    <name type="scientific">Chitinophaga parva</name>
    <dbReference type="NCBI Taxonomy" id="2169414"/>
    <lineage>
        <taxon>Bacteria</taxon>
        <taxon>Pseudomonadati</taxon>
        <taxon>Bacteroidota</taxon>
        <taxon>Chitinophagia</taxon>
        <taxon>Chitinophagales</taxon>
        <taxon>Chitinophagaceae</taxon>
        <taxon>Chitinophaga</taxon>
    </lineage>
</organism>
<dbReference type="AlphaFoldDB" id="A0A2T7BDB3"/>
<feature type="chain" id="PRO_5015661119" evidence="1">
    <location>
        <begin position="25"/>
        <end position="432"/>
    </location>
</feature>
<dbReference type="Pfam" id="PF22807">
    <property type="entry name" value="TrAA12"/>
    <property type="match status" value="1"/>
</dbReference>
<proteinExistence type="predicted"/>
<evidence type="ECO:0000259" key="2">
    <source>
        <dbReference type="Pfam" id="PF22807"/>
    </source>
</evidence>
<keyword evidence="4" id="KW-1185">Reference proteome</keyword>
<dbReference type="RefSeq" id="WP_108688820.1">
    <property type="nucleotide sequence ID" value="NZ_QCYK01000003.1"/>
</dbReference>
<dbReference type="OrthoDB" id="9811395at2"/>
<sequence>MKSTILRLLIGMAPVLSAPALLHAAKPVHEGDKPAKAAPAVVNAGLKLPAGFSATAIIEGLPQPRHIAVNKNGDVYVKLGKLKDGKGIVQLHQDAGGKATIEKAFGDFRGTGMYLKNGFLYASSDEEVFRFKLDGSENVADETPEKLVTGLLSRGEHEAKAILVDNSNRLFVNIGAYSNSCQGEDRKKGSMGVQGCPILDSAGGIWEFKADQANQHYGDGSRYATGLRNVVGMDFNYTNNELFVMQHGRDQLHDLFPDMYTVQQSAELPAECMYMVKKGDDCGWPYIYYDQFQHKKILAPEYGGDGRKTAGEKANDPVMAFPGHLAPNGLLFYTGTQFPAKYHNGAFIAFHGSWNRAPQPQEGYYVVFVPFKDGKPSGKWEVFANGFAGVEKITSPGQAKHRPCGLAQGPDGSLYVSDDAKGTIYKITYKGK</sequence>
<dbReference type="InterPro" id="IPR011041">
    <property type="entry name" value="Quinoprot_gluc/sorb_DH_b-prop"/>
</dbReference>
<feature type="domain" description="Pyrroloquinoline quinone-dependent pyranose dehydrogenase beta-propeller" evidence="2">
    <location>
        <begin position="47"/>
        <end position="429"/>
    </location>
</feature>
<dbReference type="InterPro" id="IPR011042">
    <property type="entry name" value="6-blade_b-propeller_TolB-like"/>
</dbReference>
<evidence type="ECO:0000313" key="4">
    <source>
        <dbReference type="Proteomes" id="UP000244450"/>
    </source>
</evidence>
<evidence type="ECO:0000313" key="3">
    <source>
        <dbReference type="EMBL" id="PUZ23076.1"/>
    </source>
</evidence>
<dbReference type="InterPro" id="IPR054539">
    <property type="entry name" value="Beta-prop_PDH"/>
</dbReference>
<gene>
    <name evidence="3" type="ORF">DCC81_21985</name>
</gene>